<dbReference type="InterPro" id="IPR014166">
    <property type="entry name" value="Tol-Pal_acyl-CoA_thioesterase"/>
</dbReference>
<dbReference type="PROSITE" id="PS01328">
    <property type="entry name" value="4HBCOA_THIOESTERASE"/>
    <property type="match status" value="1"/>
</dbReference>
<evidence type="ECO:0000313" key="3">
    <source>
        <dbReference type="EMBL" id="SKA14471.1"/>
    </source>
</evidence>
<evidence type="ECO:0000256" key="1">
    <source>
        <dbReference type="ARBA" id="ARBA00005953"/>
    </source>
</evidence>
<dbReference type="Pfam" id="PF13279">
    <property type="entry name" value="4HBT_2"/>
    <property type="match status" value="1"/>
</dbReference>
<keyword evidence="4" id="KW-1185">Reference proteome</keyword>
<dbReference type="AlphaFoldDB" id="A0A1T4RFM5"/>
<comment type="similarity">
    <text evidence="1">Belongs to the 4-hydroxybenzoyl-CoA thioesterase family.</text>
</comment>
<dbReference type="OrthoDB" id="9808429at2"/>
<dbReference type="FunFam" id="3.10.129.10:FF:000004">
    <property type="entry name" value="Tol-pal system-associated acyl-CoA thioesterase"/>
    <property type="match status" value="1"/>
</dbReference>
<organism evidence="3 4">
    <name type="scientific">Consotaella salsifontis</name>
    <dbReference type="NCBI Taxonomy" id="1365950"/>
    <lineage>
        <taxon>Bacteria</taxon>
        <taxon>Pseudomonadati</taxon>
        <taxon>Pseudomonadota</taxon>
        <taxon>Alphaproteobacteria</taxon>
        <taxon>Hyphomicrobiales</taxon>
        <taxon>Aurantimonadaceae</taxon>
        <taxon>Consotaella</taxon>
    </lineage>
</organism>
<dbReference type="Proteomes" id="UP000190135">
    <property type="component" value="Unassembled WGS sequence"/>
</dbReference>
<dbReference type="PIRSF" id="PIRSF003230">
    <property type="entry name" value="YbgC"/>
    <property type="match status" value="1"/>
</dbReference>
<accession>A0A1T4RFM5</accession>
<protein>
    <submittedName>
        <fullName evidence="3">Acyl-CoA thioester hydrolase</fullName>
    </submittedName>
</protein>
<dbReference type="NCBIfam" id="TIGR00051">
    <property type="entry name" value="YbgC/FadM family acyl-CoA thioesterase"/>
    <property type="match status" value="1"/>
</dbReference>
<dbReference type="InterPro" id="IPR006684">
    <property type="entry name" value="YbgC/YbaW"/>
</dbReference>
<dbReference type="InterPro" id="IPR008272">
    <property type="entry name" value="HB-CoA_thioesterase_AS"/>
</dbReference>
<evidence type="ECO:0000313" key="4">
    <source>
        <dbReference type="Proteomes" id="UP000190135"/>
    </source>
</evidence>
<gene>
    <name evidence="3" type="ORF">SAMN05428963_106263</name>
</gene>
<dbReference type="PANTHER" id="PTHR31793:SF37">
    <property type="entry name" value="ACYL-COA THIOESTER HYDROLASE YBGC"/>
    <property type="match status" value="1"/>
</dbReference>
<dbReference type="CDD" id="cd00586">
    <property type="entry name" value="4HBT"/>
    <property type="match status" value="1"/>
</dbReference>
<dbReference type="Gene3D" id="3.10.129.10">
    <property type="entry name" value="Hotdog Thioesterase"/>
    <property type="match status" value="1"/>
</dbReference>
<sequence>MSEGLSGRLENGAHIFPVRVYYEDTDFSGVVYHARYLHFLERARTELLRLLGISHSRMEEGGYGAPLAFAVRRMEIDFHRSARIDDLLSVRTSVRKIAGARIVLTQQALRGAEVLIEAVVTIAVVANGRAHRLPPEIAARFGEVLAEDGVLAR</sequence>
<dbReference type="SUPFAM" id="SSF54637">
    <property type="entry name" value="Thioesterase/thiol ester dehydrase-isomerase"/>
    <property type="match status" value="1"/>
</dbReference>
<dbReference type="InterPro" id="IPR050563">
    <property type="entry name" value="4-hydroxybenzoyl-CoA_TE"/>
</dbReference>
<dbReference type="RefSeq" id="WP_078708486.1">
    <property type="nucleotide sequence ID" value="NZ_FUXL01000006.1"/>
</dbReference>
<dbReference type="NCBIfam" id="TIGR02799">
    <property type="entry name" value="thio_ybgC"/>
    <property type="match status" value="1"/>
</dbReference>
<proteinExistence type="inferred from homology"/>
<dbReference type="InterPro" id="IPR029069">
    <property type="entry name" value="HotDog_dom_sf"/>
</dbReference>
<dbReference type="EMBL" id="FUXL01000006">
    <property type="protein sequence ID" value="SKA14471.1"/>
    <property type="molecule type" value="Genomic_DNA"/>
</dbReference>
<name>A0A1T4RFM5_9HYPH</name>
<evidence type="ECO:0000256" key="2">
    <source>
        <dbReference type="ARBA" id="ARBA00022801"/>
    </source>
</evidence>
<dbReference type="GO" id="GO:0047617">
    <property type="term" value="F:fatty acyl-CoA hydrolase activity"/>
    <property type="evidence" value="ECO:0007669"/>
    <property type="project" value="TreeGrafter"/>
</dbReference>
<reference evidence="3 4" key="1">
    <citation type="submission" date="2017-02" db="EMBL/GenBank/DDBJ databases">
        <authorList>
            <person name="Peterson S.W."/>
        </authorList>
    </citation>
    <scope>NUCLEOTIDE SEQUENCE [LARGE SCALE GENOMIC DNA]</scope>
    <source>
        <strain evidence="3 4">USBA 369</strain>
    </source>
</reference>
<dbReference type="STRING" id="1365950.SAMN05428963_106263"/>
<keyword evidence="2 3" id="KW-0378">Hydrolase</keyword>
<dbReference type="PANTHER" id="PTHR31793">
    <property type="entry name" value="4-HYDROXYBENZOYL-COA THIOESTERASE FAMILY MEMBER"/>
    <property type="match status" value="1"/>
</dbReference>